<evidence type="ECO:0000313" key="6">
    <source>
        <dbReference type="Proteomes" id="UP001501081"/>
    </source>
</evidence>
<protein>
    <submittedName>
        <fullName evidence="5">Helix-turn-helix transcriptional regulator</fullName>
    </submittedName>
</protein>
<evidence type="ECO:0000259" key="4">
    <source>
        <dbReference type="PROSITE" id="PS01124"/>
    </source>
</evidence>
<dbReference type="Pfam" id="PF12833">
    <property type="entry name" value="HTH_18"/>
    <property type="match status" value="1"/>
</dbReference>
<dbReference type="Proteomes" id="UP001501081">
    <property type="component" value="Unassembled WGS sequence"/>
</dbReference>
<dbReference type="Gene3D" id="1.10.10.60">
    <property type="entry name" value="Homeodomain-like"/>
    <property type="match status" value="1"/>
</dbReference>
<sequence>MALDVITKIPILDITEFSSKNSESNLLYHEIKGKRLIEKAHKHDFFLFMLFVQGSGTHTIDFVDYEVAAAQLHILFPEQIHKWELREETHAHQVMISRNMFETLVNSLRFSLTLYQNYPVISLSKETLNKILYEFQQIKSEFGKPLIFSEIINARVKLIALMISEEAEMIFNNQTVYKTKPILFKYRSLVDTHCKSEKLVSFYANELNISANYLNILCKKYFHVSATALIHERLILEIKRMLLTTNKPIKAIASELGFYDIAYFSKFFKKYTQTTPKVFRGQL</sequence>
<keyword evidence="1" id="KW-0805">Transcription regulation</keyword>
<organism evidence="5 6">
    <name type="scientific">Pedobacter ginsengiterrae</name>
    <dbReference type="NCBI Taxonomy" id="871696"/>
    <lineage>
        <taxon>Bacteria</taxon>
        <taxon>Pseudomonadati</taxon>
        <taxon>Bacteroidota</taxon>
        <taxon>Sphingobacteriia</taxon>
        <taxon>Sphingobacteriales</taxon>
        <taxon>Sphingobacteriaceae</taxon>
        <taxon>Pedobacter</taxon>
    </lineage>
</organism>
<accession>A0ABP7PEA1</accession>
<name>A0ABP7PEA1_9SPHI</name>
<keyword evidence="2" id="KW-0238">DNA-binding</keyword>
<dbReference type="SUPFAM" id="SSF51215">
    <property type="entry name" value="Regulatory protein AraC"/>
    <property type="match status" value="1"/>
</dbReference>
<dbReference type="PANTHER" id="PTHR43280:SF32">
    <property type="entry name" value="TRANSCRIPTIONAL REGULATORY PROTEIN"/>
    <property type="match status" value="1"/>
</dbReference>
<dbReference type="InterPro" id="IPR018060">
    <property type="entry name" value="HTH_AraC"/>
</dbReference>
<dbReference type="PROSITE" id="PS01124">
    <property type="entry name" value="HTH_ARAC_FAMILY_2"/>
    <property type="match status" value="1"/>
</dbReference>
<dbReference type="InterPro" id="IPR003313">
    <property type="entry name" value="AraC-bd"/>
</dbReference>
<dbReference type="SMART" id="SM00342">
    <property type="entry name" value="HTH_ARAC"/>
    <property type="match status" value="1"/>
</dbReference>
<feature type="domain" description="HTH araC/xylS-type" evidence="4">
    <location>
        <begin position="184"/>
        <end position="282"/>
    </location>
</feature>
<evidence type="ECO:0000256" key="1">
    <source>
        <dbReference type="ARBA" id="ARBA00023015"/>
    </source>
</evidence>
<dbReference type="Pfam" id="PF02311">
    <property type="entry name" value="AraC_binding"/>
    <property type="match status" value="1"/>
</dbReference>
<dbReference type="PANTHER" id="PTHR43280">
    <property type="entry name" value="ARAC-FAMILY TRANSCRIPTIONAL REGULATOR"/>
    <property type="match status" value="1"/>
</dbReference>
<dbReference type="InterPro" id="IPR037923">
    <property type="entry name" value="HTH-like"/>
</dbReference>
<keyword evidence="6" id="KW-1185">Reference proteome</keyword>
<dbReference type="InterPro" id="IPR009057">
    <property type="entry name" value="Homeodomain-like_sf"/>
</dbReference>
<dbReference type="SUPFAM" id="SSF46689">
    <property type="entry name" value="Homeodomain-like"/>
    <property type="match status" value="1"/>
</dbReference>
<keyword evidence="3" id="KW-0804">Transcription</keyword>
<comment type="caution">
    <text evidence="5">The sequence shown here is derived from an EMBL/GenBank/DDBJ whole genome shotgun (WGS) entry which is preliminary data.</text>
</comment>
<proteinExistence type="predicted"/>
<reference evidence="6" key="1">
    <citation type="journal article" date="2019" name="Int. J. Syst. Evol. Microbiol.">
        <title>The Global Catalogue of Microorganisms (GCM) 10K type strain sequencing project: providing services to taxonomists for standard genome sequencing and annotation.</title>
        <authorList>
            <consortium name="The Broad Institute Genomics Platform"/>
            <consortium name="The Broad Institute Genome Sequencing Center for Infectious Disease"/>
            <person name="Wu L."/>
            <person name="Ma J."/>
        </authorList>
    </citation>
    <scope>NUCLEOTIDE SEQUENCE [LARGE SCALE GENOMIC DNA]</scope>
    <source>
        <strain evidence="6">JCM 17338</strain>
    </source>
</reference>
<evidence type="ECO:0000313" key="5">
    <source>
        <dbReference type="EMBL" id="GAA3964274.1"/>
    </source>
</evidence>
<evidence type="ECO:0000256" key="3">
    <source>
        <dbReference type="ARBA" id="ARBA00023163"/>
    </source>
</evidence>
<evidence type="ECO:0000256" key="2">
    <source>
        <dbReference type="ARBA" id="ARBA00023125"/>
    </source>
</evidence>
<gene>
    <name evidence="5" type="ORF">GCM10022246_16800</name>
</gene>
<dbReference type="EMBL" id="BAABAK010000009">
    <property type="protein sequence ID" value="GAA3964274.1"/>
    <property type="molecule type" value="Genomic_DNA"/>
</dbReference>